<feature type="region of interest" description="Disordered" evidence="2">
    <location>
        <begin position="718"/>
        <end position="749"/>
    </location>
</feature>
<sequence length="749" mass="86279">MNRNINKLSIRFLTNIPNKKEIVFTRKLLYHPDLKSLEENQLSEYPYLVTNQMYKISTLRSMRYIDRVAFFFNETKMLGNKDAFMVDFIDETDIPAINECVRNNILAMLEALFPTKYPHTNDVKNSFDILKNSPTELPGNPNVIQYSYLKEGKTYTFRSLIWLNDLLNHPSYKTLMKNYAELDKMVTLKKNTYASTESRVIDEKIKNVGGFTSRAMDALKKVNKPTQQIIGLVLVATVLKHLCEATVISSYSQFIDIVMLDILTIVPNWITEENLKKAMNQKISKQLFERVEDAFGDANISTDPPKILKLKTYKKAQEIFRDFLFDEQTKEPTPTLTINDRTIRGDIKDSIYDTFKTTLFDKSFDSILQEYNAFQSLYETSLKDSNLNAYANKYPEYRQFIMTLQSLTEPRMSSSNGELQKLLNCETKDTAIELYSLLKHVSGYYFKGEKTLGSDPEVTEKIMEKINVGMTTVAVRNEGEPRFVIYVLGEFFGGELNDDKMKVLKCKIEGERLGDQLLALTSKTNVPHPWDMNKNPAFLDVDTMKSSESVSSDSGKENKSVKNVTVEVREQGRALPAVSINDINAWFLNEIKKDKNKTYVEKMDKLFTEKNVSGDVLSIDNLVDSIQKKNPELYARLADLVNQQYAYSSEVRKKLNALMLKYNGQVKLLQDDIAEQKKKLADSKTLEKMGADLIMYQIYEIVAEFLFEVEKKKEGVTMSAGSGKGMKSRSKKRRVSIKKHPYKYTRRYR</sequence>
<name>A0A6C0DPR5_9ZZZZ</name>
<feature type="compositionally biased region" description="Basic residues" evidence="2">
    <location>
        <begin position="726"/>
        <end position="749"/>
    </location>
</feature>
<dbReference type="AlphaFoldDB" id="A0A6C0DPR5"/>
<evidence type="ECO:0000256" key="1">
    <source>
        <dbReference type="SAM" id="Coils"/>
    </source>
</evidence>
<evidence type="ECO:0000256" key="2">
    <source>
        <dbReference type="SAM" id="MobiDB-lite"/>
    </source>
</evidence>
<accession>A0A6C0DPR5</accession>
<protein>
    <submittedName>
        <fullName evidence="3">Uncharacterized protein</fullName>
    </submittedName>
</protein>
<feature type="coiled-coil region" evidence="1">
    <location>
        <begin position="659"/>
        <end position="686"/>
    </location>
</feature>
<keyword evidence="1" id="KW-0175">Coiled coil</keyword>
<reference evidence="3" key="1">
    <citation type="journal article" date="2020" name="Nature">
        <title>Giant virus diversity and host interactions through global metagenomics.</title>
        <authorList>
            <person name="Schulz F."/>
            <person name="Roux S."/>
            <person name="Paez-Espino D."/>
            <person name="Jungbluth S."/>
            <person name="Walsh D.A."/>
            <person name="Denef V.J."/>
            <person name="McMahon K.D."/>
            <person name="Konstantinidis K.T."/>
            <person name="Eloe-Fadrosh E.A."/>
            <person name="Kyrpides N.C."/>
            <person name="Woyke T."/>
        </authorList>
    </citation>
    <scope>NUCLEOTIDE SEQUENCE</scope>
    <source>
        <strain evidence="3">GVMAG-M-3300023174-3</strain>
    </source>
</reference>
<organism evidence="3">
    <name type="scientific">viral metagenome</name>
    <dbReference type="NCBI Taxonomy" id="1070528"/>
    <lineage>
        <taxon>unclassified sequences</taxon>
        <taxon>metagenomes</taxon>
        <taxon>organismal metagenomes</taxon>
    </lineage>
</organism>
<dbReference type="EMBL" id="MN739646">
    <property type="protein sequence ID" value="QHT17859.1"/>
    <property type="molecule type" value="Genomic_DNA"/>
</dbReference>
<proteinExistence type="predicted"/>
<evidence type="ECO:0000313" key="3">
    <source>
        <dbReference type="EMBL" id="QHT17859.1"/>
    </source>
</evidence>